<name>A0AAJ5UW52_9PSED</name>
<dbReference type="RefSeq" id="WP_274999978.1">
    <property type="nucleotide sequence ID" value="NZ_CP118677.1"/>
</dbReference>
<keyword evidence="2" id="KW-1133">Transmembrane helix</keyword>
<evidence type="ECO:0000256" key="1">
    <source>
        <dbReference type="SAM" id="Coils"/>
    </source>
</evidence>
<keyword evidence="1" id="KW-0175">Coiled coil</keyword>
<feature type="transmembrane region" description="Helical" evidence="2">
    <location>
        <begin position="6"/>
        <end position="25"/>
    </location>
</feature>
<sequence>MQPHQQVLALGIVWLVSLIALTFIIPKVRHRAFLHGVDAGRQQQRADLKLQIKSLQADLDEARIQAESVQRKHHLTVANLKASIAELEARIMSYTGLAVTKKDYERLVSASSTMRLAQRTFKALRIESEAIKAGAQAELIDELAKRIHEQLRVNLSSAATSGAAA</sequence>
<evidence type="ECO:0000313" key="4">
    <source>
        <dbReference type="Proteomes" id="UP001217631"/>
    </source>
</evidence>
<reference evidence="3" key="1">
    <citation type="submission" date="2023-02" db="EMBL/GenBank/DDBJ databases">
        <title>tmexCD-toprJ-like cluster.</title>
        <authorList>
            <person name="Gao X."/>
            <person name="Wang C."/>
            <person name="Liu J."/>
        </authorList>
    </citation>
    <scope>NUCLEOTIDE SEQUENCE</scope>
    <source>
        <strain evidence="3">GDW21C697WI</strain>
    </source>
</reference>
<dbReference type="EMBL" id="CP118677">
    <property type="protein sequence ID" value="WEA19038.1"/>
    <property type="molecule type" value="Genomic_DNA"/>
</dbReference>
<keyword evidence="2" id="KW-0812">Transmembrane</keyword>
<organism evidence="3 4">
    <name type="scientific">Pseudomonas juntendi</name>
    <dbReference type="NCBI Taxonomy" id="2666183"/>
    <lineage>
        <taxon>Bacteria</taxon>
        <taxon>Pseudomonadati</taxon>
        <taxon>Pseudomonadota</taxon>
        <taxon>Gammaproteobacteria</taxon>
        <taxon>Pseudomonadales</taxon>
        <taxon>Pseudomonadaceae</taxon>
        <taxon>Pseudomonas</taxon>
    </lineage>
</organism>
<gene>
    <name evidence="3" type="ORF">PWA60_17275</name>
</gene>
<evidence type="ECO:0000313" key="3">
    <source>
        <dbReference type="EMBL" id="WEA19038.1"/>
    </source>
</evidence>
<proteinExistence type="predicted"/>
<feature type="coiled-coil region" evidence="1">
    <location>
        <begin position="45"/>
        <end position="97"/>
    </location>
</feature>
<dbReference type="AlphaFoldDB" id="A0AAJ5UW52"/>
<evidence type="ECO:0000256" key="2">
    <source>
        <dbReference type="SAM" id="Phobius"/>
    </source>
</evidence>
<dbReference type="Proteomes" id="UP001217631">
    <property type="component" value="Chromosome"/>
</dbReference>
<protein>
    <submittedName>
        <fullName evidence="3">Uncharacterized protein</fullName>
    </submittedName>
</protein>
<keyword evidence="2" id="KW-0472">Membrane</keyword>
<accession>A0AAJ5UW52</accession>